<sequence length="144" mass="16022">MDSSSADSVSAITKFLNPVPSISQKFATFVNDNNFLAWKQHVLLIIKTHRLHSYIDGSITIPSRMLTSDDGVSLIGKSSSAFALWQTLTRIFGTQSATKAMHYRSLLHNFKKNEFSMSAYLAGIKHFCDSLASCNHHISLAEQQ</sequence>
<proteinExistence type="predicted"/>
<evidence type="ECO:0000313" key="2">
    <source>
        <dbReference type="Proteomes" id="UP000701853"/>
    </source>
</evidence>
<dbReference type="Proteomes" id="UP000701853">
    <property type="component" value="Chromosome 6"/>
</dbReference>
<dbReference type="EMBL" id="JAHUZN010000006">
    <property type="protein sequence ID" value="KAG8490554.1"/>
    <property type="molecule type" value="Genomic_DNA"/>
</dbReference>
<accession>A0A8J6CZQ8</accession>
<organism evidence="1 2">
    <name type="scientific">Gossypium anomalum</name>
    <dbReference type="NCBI Taxonomy" id="47600"/>
    <lineage>
        <taxon>Eukaryota</taxon>
        <taxon>Viridiplantae</taxon>
        <taxon>Streptophyta</taxon>
        <taxon>Embryophyta</taxon>
        <taxon>Tracheophyta</taxon>
        <taxon>Spermatophyta</taxon>
        <taxon>Magnoliopsida</taxon>
        <taxon>eudicotyledons</taxon>
        <taxon>Gunneridae</taxon>
        <taxon>Pentapetalae</taxon>
        <taxon>rosids</taxon>
        <taxon>malvids</taxon>
        <taxon>Malvales</taxon>
        <taxon>Malvaceae</taxon>
        <taxon>Malvoideae</taxon>
        <taxon>Gossypium</taxon>
    </lineage>
</organism>
<dbReference type="OrthoDB" id="973354at2759"/>
<evidence type="ECO:0000313" key="1">
    <source>
        <dbReference type="EMBL" id="KAG8490554.1"/>
    </source>
</evidence>
<reference evidence="1 2" key="1">
    <citation type="journal article" date="2021" name="bioRxiv">
        <title>The Gossypium anomalum genome as a resource for cotton improvement and evolutionary analysis of hybrid incompatibility.</title>
        <authorList>
            <person name="Grover C.E."/>
            <person name="Yuan D."/>
            <person name="Arick M.A."/>
            <person name="Miller E.R."/>
            <person name="Hu G."/>
            <person name="Peterson D.G."/>
            <person name="Wendel J.F."/>
            <person name="Udall J.A."/>
        </authorList>
    </citation>
    <scope>NUCLEOTIDE SEQUENCE [LARGE SCALE GENOMIC DNA]</scope>
    <source>
        <strain evidence="1">JFW-Udall</strain>
        <tissue evidence="1">Leaf</tissue>
    </source>
</reference>
<name>A0A8J6CZQ8_9ROSI</name>
<gene>
    <name evidence="1" type="ORF">CXB51_013671</name>
</gene>
<dbReference type="PANTHER" id="PTHR47481">
    <property type="match status" value="1"/>
</dbReference>
<keyword evidence="2" id="KW-1185">Reference proteome</keyword>
<protein>
    <recommendedName>
        <fullName evidence="3">Retrotransposon Copia-like N-terminal domain-containing protein</fullName>
    </recommendedName>
</protein>
<dbReference type="AlphaFoldDB" id="A0A8J6CZQ8"/>
<comment type="caution">
    <text evidence="1">The sequence shown here is derived from an EMBL/GenBank/DDBJ whole genome shotgun (WGS) entry which is preliminary data.</text>
</comment>
<dbReference type="PANTHER" id="PTHR47481:SF30">
    <property type="entry name" value="CCHC-TYPE DOMAIN-CONTAINING PROTEIN"/>
    <property type="match status" value="1"/>
</dbReference>
<evidence type="ECO:0008006" key="3">
    <source>
        <dbReference type="Google" id="ProtNLM"/>
    </source>
</evidence>